<dbReference type="Pfam" id="PF13456">
    <property type="entry name" value="RVT_3"/>
    <property type="match status" value="1"/>
</dbReference>
<dbReference type="PANTHER" id="PTHR33116">
    <property type="entry name" value="REVERSE TRANSCRIPTASE ZINC-BINDING DOMAIN-CONTAINING PROTEIN-RELATED-RELATED"/>
    <property type="match status" value="1"/>
</dbReference>
<dbReference type="InterPro" id="IPR036397">
    <property type="entry name" value="RNaseH_sf"/>
</dbReference>
<feature type="domain" description="Reverse transcriptase" evidence="1">
    <location>
        <begin position="89"/>
        <end position="370"/>
    </location>
</feature>
<organism evidence="2 3">
    <name type="scientific">Acer saccharum</name>
    <name type="common">Sugar maple</name>
    <dbReference type="NCBI Taxonomy" id="4024"/>
    <lineage>
        <taxon>Eukaryota</taxon>
        <taxon>Viridiplantae</taxon>
        <taxon>Streptophyta</taxon>
        <taxon>Embryophyta</taxon>
        <taxon>Tracheophyta</taxon>
        <taxon>Spermatophyta</taxon>
        <taxon>Magnoliopsida</taxon>
        <taxon>eudicotyledons</taxon>
        <taxon>Gunneridae</taxon>
        <taxon>Pentapetalae</taxon>
        <taxon>rosids</taxon>
        <taxon>malvids</taxon>
        <taxon>Sapindales</taxon>
        <taxon>Sapindaceae</taxon>
        <taxon>Hippocastanoideae</taxon>
        <taxon>Acereae</taxon>
        <taxon>Acer</taxon>
    </lineage>
</organism>
<dbReference type="InterPro" id="IPR043502">
    <property type="entry name" value="DNA/RNA_pol_sf"/>
</dbReference>
<sequence length="968" mass="108764">MVTIVVSYFENLFSNIPSSYDYGVLPNLFPRLDEGLLEDLNNPVSEEEVRLGLFGIGGMKAPGPDGFPAIFFQNQWSVCKNELINLVVESFKTGAFPIELNQTLIALVPKIPSPLDMSHIRPISLCNTTYKIISKVIVQRLRCLLPNLISPNQVAFIPGRQIQDNIIVAQEALHKFKIMKGKKGFFSWKIDLSKAYDRLKWDFIKDVIVEAGIKGSLVDLIMWCVSTVSFKAILNGESTCSFTPRCGIRQGDPLSPYLFVLCMEKLSHLIQQRVNSGIWKCVKISRDGPSISHLFFADDLILFGQGAVSQAEMMRGCLDTFCNLSGQQISFPKSCIFCSSNTNVRITKDISKVCGSPLTKDLGKYLGVPLIHGRVRNRTYGALVEKVQSRLAAWKSDNLSVAGRVTLIKAVTSALPVYTMQSVKLPSELCLKLDKLNRNFLWGHTENKKATHLIKWDMVCSPKSRGGLGIKKMKGMNQALLAKVGWRILQHDNGIWCHLLNHKYLNNRSLTDPELIKGVVCSSTWRGVAFGAKLLTKGLRWRIGDGCQVLFWLDNWVPEIGFLREHATVIPSADTLTQTVSHFLCNGNGNWNIAQLAAVLPWNIVHRVVSIHAGGSYSGPDRCIWGWAKDGEFSVKTAHEGQLEVESLTLWPWKFVWKLKIPPRIQHFLWVLLHGKILTNEQRCIRGMGLDASCPRCLSGIENIEHLLRGCRDSKAVWEDISKGITSSPTFLGNMDDWLTSNLHNNKLVIGNVPSFLHFASVLWYIWKWRCSKTFDDDFCLPQTPHLIINRVCKDWMEANCAGNPRIARAISVAWDPPSEGYVKLNVDGGCASGLGAITAGGVLRDHWKNWLGGFVVRKGVGSAIEAEFWGLFEGLGMAWRKGFRKIVVETDSMSVLQLIDKESTNNHPLFSILQSCKSLISKDWICSVKHVFREGNMVLMAWLKWGMVWTWECIFSKNLPLLLLIFF</sequence>
<evidence type="ECO:0000259" key="1">
    <source>
        <dbReference type="PROSITE" id="PS50878"/>
    </source>
</evidence>
<dbReference type="InterPro" id="IPR044730">
    <property type="entry name" value="RNase_H-like_dom_plant"/>
</dbReference>
<comment type="caution">
    <text evidence="2">The sequence shown here is derived from an EMBL/GenBank/DDBJ whole genome shotgun (WGS) entry which is preliminary data.</text>
</comment>
<dbReference type="InterPro" id="IPR002156">
    <property type="entry name" value="RNaseH_domain"/>
</dbReference>
<dbReference type="AlphaFoldDB" id="A0AA39RFX0"/>
<dbReference type="Pfam" id="PF13966">
    <property type="entry name" value="zf-RVT"/>
    <property type="match status" value="1"/>
</dbReference>
<protein>
    <recommendedName>
        <fullName evidence="1">Reverse transcriptase domain-containing protein</fullName>
    </recommendedName>
</protein>
<dbReference type="CDD" id="cd01650">
    <property type="entry name" value="RT_nLTR_like"/>
    <property type="match status" value="1"/>
</dbReference>
<dbReference type="SUPFAM" id="SSF53098">
    <property type="entry name" value="Ribonuclease H-like"/>
    <property type="match status" value="1"/>
</dbReference>
<dbReference type="SUPFAM" id="SSF56672">
    <property type="entry name" value="DNA/RNA polymerases"/>
    <property type="match status" value="1"/>
</dbReference>
<dbReference type="PANTHER" id="PTHR33116:SF70">
    <property type="entry name" value="NON-LTR RETROELEMENT REVERSE TRANSCRIPTASE-LIKE PROTEIN"/>
    <property type="match status" value="1"/>
</dbReference>
<gene>
    <name evidence="2" type="ORF">LWI29_034987</name>
</gene>
<dbReference type="InterPro" id="IPR026960">
    <property type="entry name" value="RVT-Znf"/>
</dbReference>
<name>A0AA39RFX0_ACESA</name>
<proteinExistence type="predicted"/>
<dbReference type="Proteomes" id="UP001168877">
    <property type="component" value="Unassembled WGS sequence"/>
</dbReference>
<dbReference type="InterPro" id="IPR000477">
    <property type="entry name" value="RT_dom"/>
</dbReference>
<dbReference type="Pfam" id="PF00078">
    <property type="entry name" value="RVT_1"/>
    <property type="match status" value="1"/>
</dbReference>
<evidence type="ECO:0000313" key="2">
    <source>
        <dbReference type="EMBL" id="KAK0572654.1"/>
    </source>
</evidence>
<accession>A0AA39RFX0</accession>
<dbReference type="InterPro" id="IPR012337">
    <property type="entry name" value="RNaseH-like_sf"/>
</dbReference>
<dbReference type="GO" id="GO:0004523">
    <property type="term" value="F:RNA-DNA hybrid ribonuclease activity"/>
    <property type="evidence" value="ECO:0007669"/>
    <property type="project" value="InterPro"/>
</dbReference>
<dbReference type="CDD" id="cd06222">
    <property type="entry name" value="RNase_H_like"/>
    <property type="match status" value="1"/>
</dbReference>
<reference evidence="2" key="2">
    <citation type="submission" date="2023-06" db="EMBL/GenBank/DDBJ databases">
        <authorList>
            <person name="Swenson N.G."/>
            <person name="Wegrzyn J.L."/>
            <person name="Mcevoy S.L."/>
        </authorList>
    </citation>
    <scope>NUCLEOTIDE SEQUENCE</scope>
    <source>
        <strain evidence="2">NS2018</strain>
        <tissue evidence="2">Leaf</tissue>
    </source>
</reference>
<evidence type="ECO:0000313" key="3">
    <source>
        <dbReference type="Proteomes" id="UP001168877"/>
    </source>
</evidence>
<dbReference type="Gene3D" id="3.30.420.10">
    <property type="entry name" value="Ribonuclease H-like superfamily/Ribonuclease H"/>
    <property type="match status" value="1"/>
</dbReference>
<dbReference type="GO" id="GO:0003676">
    <property type="term" value="F:nucleic acid binding"/>
    <property type="evidence" value="ECO:0007669"/>
    <property type="project" value="InterPro"/>
</dbReference>
<dbReference type="EMBL" id="JAUESC010000388">
    <property type="protein sequence ID" value="KAK0572654.1"/>
    <property type="molecule type" value="Genomic_DNA"/>
</dbReference>
<keyword evidence="3" id="KW-1185">Reference proteome</keyword>
<reference evidence="2" key="1">
    <citation type="journal article" date="2022" name="Plant J.">
        <title>Strategies of tolerance reflected in two North American maple genomes.</title>
        <authorList>
            <person name="McEvoy S.L."/>
            <person name="Sezen U.U."/>
            <person name="Trouern-Trend A."/>
            <person name="McMahon S.M."/>
            <person name="Schaberg P.G."/>
            <person name="Yang J."/>
            <person name="Wegrzyn J.L."/>
            <person name="Swenson N.G."/>
        </authorList>
    </citation>
    <scope>NUCLEOTIDE SEQUENCE</scope>
    <source>
        <strain evidence="2">NS2018</strain>
    </source>
</reference>
<dbReference type="PROSITE" id="PS50878">
    <property type="entry name" value="RT_POL"/>
    <property type="match status" value="1"/>
</dbReference>